<protein>
    <submittedName>
        <fullName evidence="2">Methyltransferase type 11</fullName>
    </submittedName>
</protein>
<evidence type="ECO:0000313" key="3">
    <source>
        <dbReference type="Proteomes" id="UP000234479"/>
    </source>
</evidence>
<organism evidence="2 3">
    <name type="scientific">Caulobacter zeae</name>
    <dbReference type="NCBI Taxonomy" id="2055137"/>
    <lineage>
        <taxon>Bacteria</taxon>
        <taxon>Pseudomonadati</taxon>
        <taxon>Pseudomonadota</taxon>
        <taxon>Alphaproteobacteria</taxon>
        <taxon>Caulobacterales</taxon>
        <taxon>Caulobacteraceae</taxon>
        <taxon>Caulobacter</taxon>
    </lineage>
</organism>
<dbReference type="RefSeq" id="WP_101716996.1">
    <property type="nucleotide sequence ID" value="NZ_PJRS01000011.1"/>
</dbReference>
<dbReference type="EMBL" id="PJRS01000011">
    <property type="protein sequence ID" value="PLR27794.1"/>
    <property type="molecule type" value="Genomic_DNA"/>
</dbReference>
<accession>A0A2N5DP32</accession>
<sequence length="271" mass="29218">MRRDVLDLRAFYAAPLGRVAREMLGRKVAEAWGDANGLDVLGLGYATPFLDECRAKARRVVAAMPATQGVEVWPVGERNQAALVEETALPFPNAMFDRILAVHALEEADDPSAVLRELWRVMAPSGRLIVAVASRDGVWARAEGTPFGHGRPFSRSQLESLLREADLEPAGWTRALYAPPAGFTVGWAEGFEQVGARLWPRFAGLILMEAVKQTFAVKPRGSRARARVFAPVMPPAPAGVAPVRKAPGTVRTGILLEAVAPGPSLESPTKP</sequence>
<dbReference type="InterPro" id="IPR029063">
    <property type="entry name" value="SAM-dependent_MTases_sf"/>
</dbReference>
<dbReference type="SUPFAM" id="SSF53335">
    <property type="entry name" value="S-adenosyl-L-methionine-dependent methyltransferases"/>
    <property type="match status" value="1"/>
</dbReference>
<name>A0A2N5DP32_9CAUL</name>
<evidence type="ECO:0000313" key="2">
    <source>
        <dbReference type="EMBL" id="PLR27794.1"/>
    </source>
</evidence>
<dbReference type="Proteomes" id="UP000234479">
    <property type="component" value="Unassembled WGS sequence"/>
</dbReference>
<keyword evidence="2" id="KW-0489">Methyltransferase</keyword>
<keyword evidence="3" id="KW-1185">Reference proteome</keyword>
<keyword evidence="2" id="KW-0808">Transferase</keyword>
<feature type="domain" description="Methyltransferase type 11" evidence="1">
    <location>
        <begin position="38"/>
        <end position="130"/>
    </location>
</feature>
<proteinExistence type="predicted"/>
<dbReference type="Gene3D" id="3.40.50.150">
    <property type="entry name" value="Vaccinia Virus protein VP39"/>
    <property type="match status" value="1"/>
</dbReference>
<dbReference type="GO" id="GO:0008757">
    <property type="term" value="F:S-adenosylmethionine-dependent methyltransferase activity"/>
    <property type="evidence" value="ECO:0007669"/>
    <property type="project" value="InterPro"/>
</dbReference>
<dbReference type="OrthoDB" id="9800231at2"/>
<comment type="caution">
    <text evidence="2">The sequence shown here is derived from an EMBL/GenBank/DDBJ whole genome shotgun (WGS) entry which is preliminary data.</text>
</comment>
<reference evidence="2 3" key="1">
    <citation type="submission" date="2017-12" db="EMBL/GenBank/DDBJ databases">
        <title>The genome sequence of Caulobacter sp. 410.</title>
        <authorList>
            <person name="Gao J."/>
            <person name="Mao X."/>
            <person name="Sun J."/>
        </authorList>
    </citation>
    <scope>NUCLEOTIDE SEQUENCE [LARGE SCALE GENOMIC DNA]</scope>
    <source>
        <strain evidence="2 3">410</strain>
    </source>
</reference>
<dbReference type="AlphaFoldDB" id="A0A2N5DP32"/>
<gene>
    <name evidence="2" type="ORF">SGCZBJ_05405</name>
</gene>
<dbReference type="GO" id="GO:0032259">
    <property type="term" value="P:methylation"/>
    <property type="evidence" value="ECO:0007669"/>
    <property type="project" value="UniProtKB-KW"/>
</dbReference>
<dbReference type="Pfam" id="PF08241">
    <property type="entry name" value="Methyltransf_11"/>
    <property type="match status" value="1"/>
</dbReference>
<dbReference type="InterPro" id="IPR013216">
    <property type="entry name" value="Methyltransf_11"/>
</dbReference>
<evidence type="ECO:0000259" key="1">
    <source>
        <dbReference type="Pfam" id="PF08241"/>
    </source>
</evidence>